<dbReference type="SUPFAM" id="SSF53098">
    <property type="entry name" value="Ribonuclease H-like"/>
    <property type="match status" value="1"/>
</dbReference>
<feature type="domain" description="Exonuclease" evidence="4">
    <location>
        <begin position="50"/>
        <end position="224"/>
    </location>
</feature>
<comment type="caution">
    <text evidence="5">The sequence shown here is derived from an EMBL/GenBank/DDBJ whole genome shotgun (WGS) entry which is preliminary data.</text>
</comment>
<dbReference type="Proteomes" id="UP000293465">
    <property type="component" value="Unassembled WGS sequence"/>
</dbReference>
<dbReference type="PANTHER" id="PTHR30231">
    <property type="entry name" value="DNA POLYMERASE III SUBUNIT EPSILON"/>
    <property type="match status" value="1"/>
</dbReference>
<evidence type="ECO:0000256" key="2">
    <source>
        <dbReference type="ARBA" id="ARBA00022801"/>
    </source>
</evidence>
<dbReference type="CDD" id="cd06127">
    <property type="entry name" value="DEDDh"/>
    <property type="match status" value="1"/>
</dbReference>
<evidence type="ECO:0000313" key="6">
    <source>
        <dbReference type="Proteomes" id="UP000293465"/>
    </source>
</evidence>
<accession>A0A4Q5KM95</accession>
<dbReference type="EMBL" id="SEZJ01000003">
    <property type="protein sequence ID" value="RYU47550.1"/>
    <property type="molecule type" value="Genomic_DNA"/>
</dbReference>
<evidence type="ECO:0000259" key="4">
    <source>
        <dbReference type="SMART" id="SM00479"/>
    </source>
</evidence>
<organism evidence="5 6">
    <name type="scientific">Aliivibrio finisterrensis</name>
    <dbReference type="NCBI Taxonomy" id="511998"/>
    <lineage>
        <taxon>Bacteria</taxon>
        <taxon>Pseudomonadati</taxon>
        <taxon>Pseudomonadota</taxon>
        <taxon>Gammaproteobacteria</taxon>
        <taxon>Vibrionales</taxon>
        <taxon>Vibrionaceae</taxon>
        <taxon>Aliivibrio</taxon>
    </lineage>
</organism>
<proteinExistence type="predicted"/>
<keyword evidence="2" id="KW-0378">Hydrolase</keyword>
<dbReference type="RefSeq" id="WP_130086453.1">
    <property type="nucleotide sequence ID" value="NZ_SEZJ01000003.1"/>
</dbReference>
<name>A0A4Q5KM95_9GAMM</name>
<dbReference type="GO" id="GO:0008408">
    <property type="term" value="F:3'-5' exonuclease activity"/>
    <property type="evidence" value="ECO:0007669"/>
    <property type="project" value="TreeGrafter"/>
</dbReference>
<dbReference type="GO" id="GO:0003676">
    <property type="term" value="F:nucleic acid binding"/>
    <property type="evidence" value="ECO:0007669"/>
    <property type="project" value="InterPro"/>
</dbReference>
<dbReference type="Pfam" id="PF00929">
    <property type="entry name" value="RNase_T"/>
    <property type="match status" value="1"/>
</dbReference>
<dbReference type="OrthoDB" id="5497329at2"/>
<keyword evidence="3 5" id="KW-0269">Exonuclease</keyword>
<dbReference type="PANTHER" id="PTHR30231:SF4">
    <property type="entry name" value="PROTEIN NEN2"/>
    <property type="match status" value="1"/>
</dbReference>
<reference evidence="5 6" key="1">
    <citation type="submission" date="2019-02" db="EMBL/GenBank/DDBJ databases">
        <title>Genome sequences of Aliivibrio finisterrensis strains from farmed Atlantic salmon.</title>
        <authorList>
            <person name="Bowman J.P."/>
        </authorList>
    </citation>
    <scope>NUCLEOTIDE SEQUENCE [LARGE SCALE GENOMIC DNA]</scope>
    <source>
        <strain evidence="5 6">A32</strain>
    </source>
</reference>
<evidence type="ECO:0000256" key="1">
    <source>
        <dbReference type="ARBA" id="ARBA00022722"/>
    </source>
</evidence>
<dbReference type="AlphaFoldDB" id="A0A4Q5KM95"/>
<dbReference type="GO" id="GO:0006259">
    <property type="term" value="P:DNA metabolic process"/>
    <property type="evidence" value="ECO:0007669"/>
    <property type="project" value="UniProtKB-ARBA"/>
</dbReference>
<dbReference type="InterPro" id="IPR013520">
    <property type="entry name" value="Ribonucl_H"/>
</dbReference>
<dbReference type="GeneID" id="56274214"/>
<dbReference type="GO" id="GO:0005829">
    <property type="term" value="C:cytosol"/>
    <property type="evidence" value="ECO:0007669"/>
    <property type="project" value="TreeGrafter"/>
</dbReference>
<protein>
    <submittedName>
        <fullName evidence="5">3'-5' exonuclease</fullName>
    </submittedName>
</protein>
<dbReference type="InterPro" id="IPR036397">
    <property type="entry name" value="RNaseH_sf"/>
</dbReference>
<gene>
    <name evidence="5" type="ORF">ERW49_04135</name>
</gene>
<sequence length="238" mass="27378">MISLFKRQTAWQKLIKNKQRYLETEALTKEMRSALNFPLPQGTSFIKELSFLVFDLETTGINAQDDQILSIGWIEINQGKIDMSTARHYYINHGHSIKKETAIINHIVPTMLVDGISLSEAILQFLMAAKGRSLIVHGKSIEYAFLAHYIHMKFSLPPLPFVWIDTLSIEVNIARKLGIMTPQSQQLHLVRERYKLPRYAAHNALIDSLATAELFLAQTQKILKKENQTIEQIYQYSH</sequence>
<dbReference type="SMART" id="SM00479">
    <property type="entry name" value="EXOIII"/>
    <property type="match status" value="1"/>
</dbReference>
<dbReference type="Gene3D" id="3.30.420.10">
    <property type="entry name" value="Ribonuclease H-like superfamily/Ribonuclease H"/>
    <property type="match status" value="1"/>
</dbReference>
<evidence type="ECO:0000256" key="3">
    <source>
        <dbReference type="ARBA" id="ARBA00022839"/>
    </source>
</evidence>
<keyword evidence="1" id="KW-0540">Nuclease</keyword>
<evidence type="ECO:0000313" key="5">
    <source>
        <dbReference type="EMBL" id="RYU47550.1"/>
    </source>
</evidence>
<dbReference type="InterPro" id="IPR012337">
    <property type="entry name" value="RNaseH-like_sf"/>
</dbReference>